<dbReference type="InterPro" id="IPR050261">
    <property type="entry name" value="FrsA_esterase"/>
</dbReference>
<gene>
    <name evidence="3" type="ORF">Lsai_3429</name>
</gene>
<dbReference type="AlphaFoldDB" id="A0A0W0YD30"/>
<dbReference type="GO" id="GO:0052689">
    <property type="term" value="F:carboxylic ester hydrolase activity"/>
    <property type="evidence" value="ECO:0007669"/>
    <property type="project" value="UniProtKB-ARBA"/>
</dbReference>
<organism evidence="3 4">
    <name type="scientific">Legionella sainthelensi</name>
    <dbReference type="NCBI Taxonomy" id="28087"/>
    <lineage>
        <taxon>Bacteria</taxon>
        <taxon>Pseudomonadati</taxon>
        <taxon>Pseudomonadota</taxon>
        <taxon>Gammaproteobacteria</taxon>
        <taxon>Legionellales</taxon>
        <taxon>Legionellaceae</taxon>
        <taxon>Legionella</taxon>
    </lineage>
</organism>
<protein>
    <submittedName>
        <fullName evidence="3">Dienelactone hydrolase family protein</fullName>
    </submittedName>
</protein>
<evidence type="ECO:0000256" key="1">
    <source>
        <dbReference type="ARBA" id="ARBA00022801"/>
    </source>
</evidence>
<accession>A0A0W0YD30</accession>
<dbReference type="Proteomes" id="UP000054621">
    <property type="component" value="Unassembled WGS sequence"/>
</dbReference>
<reference evidence="3 4" key="1">
    <citation type="submission" date="2015-11" db="EMBL/GenBank/DDBJ databases">
        <title>Genomic analysis of 38 Legionella species identifies large and diverse effector repertoires.</title>
        <authorList>
            <person name="Burstein D."/>
            <person name="Amaro F."/>
            <person name="Zusman T."/>
            <person name="Lifshitz Z."/>
            <person name="Cohen O."/>
            <person name="Gilbert J.A."/>
            <person name="Pupko T."/>
            <person name="Shuman H.A."/>
            <person name="Segal G."/>
        </authorList>
    </citation>
    <scope>NUCLEOTIDE SEQUENCE [LARGE SCALE GENOMIC DNA]</scope>
    <source>
        <strain evidence="3 4">Mt.St.Helens-4</strain>
    </source>
</reference>
<dbReference type="PANTHER" id="PTHR22946">
    <property type="entry name" value="DIENELACTONE HYDROLASE DOMAIN-CONTAINING PROTEIN-RELATED"/>
    <property type="match status" value="1"/>
</dbReference>
<sequence length="226" mass="24834">MNTLTTGMEHSVSIPSKNVYLKGLLRIPEEAKGIILFVHGSGSSRFSRRNQYVASILNQGKYATLLFDLLTSQEDLIDEVTREFRFDIHLLASRLITVAYWCINELAPYQFSIGLFGASTGGGAALEAAAQEPQLFKAIVSRGGRPDLAGNYLLQVKAPTLLIVGGNDEVVIGLNQHAMSQMHCTTRLEIVPGATHLFEEPGTLQEVAILAQKWFDQHFTASCKLK</sequence>
<dbReference type="PATRIC" id="fig|28087.4.peg.3680"/>
<evidence type="ECO:0000313" key="4">
    <source>
        <dbReference type="Proteomes" id="UP000054621"/>
    </source>
</evidence>
<evidence type="ECO:0000259" key="2">
    <source>
        <dbReference type="Pfam" id="PF01738"/>
    </source>
</evidence>
<name>A0A0W0YD30_9GAMM</name>
<dbReference type="Gene3D" id="3.40.50.1820">
    <property type="entry name" value="alpha/beta hydrolase"/>
    <property type="match status" value="1"/>
</dbReference>
<dbReference type="RefSeq" id="WP_027271500.1">
    <property type="nucleotide sequence ID" value="NZ_CAAAJE010000018.1"/>
</dbReference>
<dbReference type="Pfam" id="PF01738">
    <property type="entry name" value="DLH"/>
    <property type="match status" value="1"/>
</dbReference>
<feature type="domain" description="Dienelactone hydrolase" evidence="2">
    <location>
        <begin position="22"/>
        <end position="203"/>
    </location>
</feature>
<dbReference type="InterPro" id="IPR029058">
    <property type="entry name" value="AB_hydrolase_fold"/>
</dbReference>
<dbReference type="EMBL" id="LNYV01000037">
    <property type="protein sequence ID" value="KTD54607.1"/>
    <property type="molecule type" value="Genomic_DNA"/>
</dbReference>
<keyword evidence="1 3" id="KW-0378">Hydrolase</keyword>
<evidence type="ECO:0000313" key="3">
    <source>
        <dbReference type="EMBL" id="KTD54607.1"/>
    </source>
</evidence>
<dbReference type="STRING" id="28087.Lsai_3429"/>
<dbReference type="SUPFAM" id="SSF53474">
    <property type="entry name" value="alpha/beta-Hydrolases"/>
    <property type="match status" value="1"/>
</dbReference>
<proteinExistence type="predicted"/>
<dbReference type="InterPro" id="IPR002925">
    <property type="entry name" value="Dienelactn_hydro"/>
</dbReference>
<dbReference type="OrthoDB" id="9810066at2"/>
<dbReference type="PANTHER" id="PTHR22946:SF9">
    <property type="entry name" value="POLYKETIDE TRANSFERASE AF380"/>
    <property type="match status" value="1"/>
</dbReference>
<comment type="caution">
    <text evidence="3">The sequence shown here is derived from an EMBL/GenBank/DDBJ whole genome shotgun (WGS) entry which is preliminary data.</text>
</comment>
<dbReference type="eggNOG" id="COG0412">
    <property type="taxonomic scope" value="Bacteria"/>
</dbReference>